<evidence type="ECO:0000256" key="2">
    <source>
        <dbReference type="ARBA" id="ARBA00022490"/>
    </source>
</evidence>
<evidence type="ECO:0000256" key="11">
    <source>
        <dbReference type="ARBA" id="ARBA00049080"/>
    </source>
</evidence>
<evidence type="ECO:0000256" key="10">
    <source>
        <dbReference type="ARBA" id="ARBA00038983"/>
    </source>
</evidence>
<feature type="binding site" evidence="13">
    <location>
        <position position="37"/>
    </location>
    <ligand>
        <name>NAD(+)</name>
        <dbReference type="ChEBI" id="CHEBI:57540"/>
    </ligand>
</feature>
<dbReference type="RefSeq" id="WP_008027697.1">
    <property type="nucleotide sequence ID" value="NZ_ACYY01000002.1"/>
</dbReference>
<evidence type="ECO:0000259" key="15">
    <source>
        <dbReference type="Pfam" id="PF05173"/>
    </source>
</evidence>
<evidence type="ECO:0000313" key="16">
    <source>
        <dbReference type="EMBL" id="EEW26685.1"/>
    </source>
</evidence>
<dbReference type="GO" id="GO:0009089">
    <property type="term" value="P:lysine biosynthetic process via diaminopimelate"/>
    <property type="evidence" value="ECO:0007669"/>
    <property type="project" value="UniProtKB-UniRule"/>
</dbReference>
<dbReference type="OrthoDB" id="9790352at2"/>
<dbReference type="InterPro" id="IPR023940">
    <property type="entry name" value="DHDPR_bac"/>
</dbReference>
<evidence type="ECO:0000259" key="14">
    <source>
        <dbReference type="Pfam" id="PF01113"/>
    </source>
</evidence>
<feature type="domain" description="Dihydrodipicolinate reductase N-terminal" evidence="14">
    <location>
        <begin position="7"/>
        <end position="128"/>
    </location>
</feature>
<comment type="caution">
    <text evidence="13">Was originally thought to be a dihydrodipicolinate reductase (DHDPR), catalyzing the conversion of dihydrodipicolinate to tetrahydrodipicolinate. However, it was shown in E.coli that the substrate of the enzymatic reaction is not dihydrodipicolinate (DHDP) but in fact (2S,4S)-4-hydroxy-2,3,4,5-tetrahydrodipicolinic acid (HTPA), the product released by the DapA-catalyzed reaction.</text>
</comment>
<comment type="catalytic activity">
    <reaction evidence="11 13">
        <text>(S)-2,3,4,5-tetrahydrodipicolinate + NADP(+) + H2O = (2S,4S)-4-hydroxy-2,3,4,5-tetrahydrodipicolinate + NADPH + H(+)</text>
        <dbReference type="Rhea" id="RHEA:35331"/>
        <dbReference type="ChEBI" id="CHEBI:15377"/>
        <dbReference type="ChEBI" id="CHEBI:15378"/>
        <dbReference type="ChEBI" id="CHEBI:16845"/>
        <dbReference type="ChEBI" id="CHEBI:57783"/>
        <dbReference type="ChEBI" id="CHEBI:58349"/>
        <dbReference type="ChEBI" id="CHEBI:67139"/>
        <dbReference type="EC" id="1.17.1.8"/>
    </reaction>
</comment>
<keyword evidence="2 13" id="KW-0963">Cytoplasm</keyword>
<dbReference type="SUPFAM" id="SSF51735">
    <property type="entry name" value="NAD(P)-binding Rossmann-fold domains"/>
    <property type="match status" value="1"/>
</dbReference>
<evidence type="ECO:0000256" key="9">
    <source>
        <dbReference type="ARBA" id="ARBA00037922"/>
    </source>
</evidence>
<dbReference type="FunFam" id="3.30.360.10:FF:000004">
    <property type="entry name" value="4-hydroxy-tetrahydrodipicolinate reductase"/>
    <property type="match status" value="1"/>
</dbReference>
<comment type="function">
    <text evidence="13">Catalyzes the conversion of 4-hydroxy-tetrahydrodipicolinate (HTPA) to tetrahydrodipicolinate.</text>
</comment>
<feature type="binding site" evidence="13">
    <location>
        <begin position="11"/>
        <end position="16"/>
    </location>
    <ligand>
        <name>NAD(+)</name>
        <dbReference type="ChEBI" id="CHEBI:57540"/>
    </ligand>
</feature>
<comment type="subcellular location">
    <subcellularLocation>
        <location evidence="13">Cytoplasm</location>
    </subcellularLocation>
</comment>
<dbReference type="STRING" id="371731.Rsw2DRAFT_0488"/>
<dbReference type="eggNOG" id="COG0289">
    <property type="taxonomic scope" value="Bacteria"/>
</dbReference>
<dbReference type="PIRSF" id="PIRSF000161">
    <property type="entry name" value="DHPR"/>
    <property type="match status" value="1"/>
</dbReference>
<dbReference type="Gene3D" id="3.40.50.720">
    <property type="entry name" value="NAD(P)-binding Rossmann-like Domain"/>
    <property type="match status" value="1"/>
</dbReference>
<dbReference type="Pfam" id="PF01113">
    <property type="entry name" value="DapB_N"/>
    <property type="match status" value="1"/>
</dbReference>
<proteinExistence type="inferred from homology"/>
<organism evidence="16 17">
    <name type="scientific">Rhodobacter ferrooxidans</name>
    <dbReference type="NCBI Taxonomy" id="371731"/>
    <lineage>
        <taxon>Bacteria</taxon>
        <taxon>Pseudomonadati</taxon>
        <taxon>Pseudomonadota</taxon>
        <taxon>Alphaproteobacteria</taxon>
        <taxon>Rhodobacterales</taxon>
        <taxon>Rhodobacter group</taxon>
        <taxon>Rhodobacter</taxon>
    </lineage>
</organism>
<evidence type="ECO:0000256" key="5">
    <source>
        <dbReference type="ARBA" id="ARBA00022915"/>
    </source>
</evidence>
<keyword evidence="17" id="KW-1185">Reference proteome</keyword>
<keyword evidence="7 13" id="KW-0520">NAD</keyword>
<evidence type="ECO:0000256" key="12">
    <source>
        <dbReference type="ARBA" id="ARBA00049396"/>
    </source>
</evidence>
<dbReference type="GO" id="GO:0016726">
    <property type="term" value="F:oxidoreductase activity, acting on CH or CH2 groups, NAD or NADP as acceptor"/>
    <property type="evidence" value="ECO:0007669"/>
    <property type="project" value="UniProtKB-UniRule"/>
</dbReference>
<dbReference type="InterPro" id="IPR022663">
    <property type="entry name" value="DapB_C"/>
</dbReference>
<dbReference type="PROSITE" id="PS01298">
    <property type="entry name" value="DAPB"/>
    <property type="match status" value="1"/>
</dbReference>
<comment type="similarity">
    <text evidence="1 13">Belongs to the DapB family.</text>
</comment>
<feature type="binding site" evidence="13">
    <location>
        <begin position="101"/>
        <end position="103"/>
    </location>
    <ligand>
        <name>NAD(+)</name>
        <dbReference type="ChEBI" id="CHEBI:57540"/>
    </ligand>
</feature>
<dbReference type="GO" id="GO:0051287">
    <property type="term" value="F:NAD binding"/>
    <property type="evidence" value="ECO:0007669"/>
    <property type="project" value="UniProtKB-UniRule"/>
</dbReference>
<gene>
    <name evidence="13" type="primary">dapB</name>
    <name evidence="16" type="ORF">Rsw2DRAFT_0488</name>
</gene>
<evidence type="ECO:0000256" key="3">
    <source>
        <dbReference type="ARBA" id="ARBA00022605"/>
    </source>
</evidence>
<dbReference type="HAMAP" id="MF_00102">
    <property type="entry name" value="DapB"/>
    <property type="match status" value="1"/>
</dbReference>
<evidence type="ECO:0000256" key="6">
    <source>
        <dbReference type="ARBA" id="ARBA00023002"/>
    </source>
</evidence>
<evidence type="ECO:0000256" key="13">
    <source>
        <dbReference type="HAMAP-Rule" id="MF_00102"/>
    </source>
</evidence>
<name>C8RXG0_9RHOB</name>
<dbReference type="UniPathway" id="UPA00034">
    <property type="reaction ID" value="UER00018"/>
</dbReference>
<dbReference type="CDD" id="cd02274">
    <property type="entry name" value="DHDPR_N"/>
    <property type="match status" value="1"/>
</dbReference>
<dbReference type="PANTHER" id="PTHR20836">
    <property type="entry name" value="DIHYDRODIPICOLINATE REDUCTASE"/>
    <property type="match status" value="1"/>
</dbReference>
<keyword evidence="5 13" id="KW-0220">Diaminopimelate biosynthesis</keyword>
<dbReference type="InterPro" id="IPR036291">
    <property type="entry name" value="NAD(P)-bd_dom_sf"/>
</dbReference>
<comment type="catalytic activity">
    <reaction evidence="12 13">
        <text>(S)-2,3,4,5-tetrahydrodipicolinate + NAD(+) + H2O = (2S,4S)-4-hydroxy-2,3,4,5-tetrahydrodipicolinate + NADH + H(+)</text>
        <dbReference type="Rhea" id="RHEA:35323"/>
        <dbReference type="ChEBI" id="CHEBI:15377"/>
        <dbReference type="ChEBI" id="CHEBI:15378"/>
        <dbReference type="ChEBI" id="CHEBI:16845"/>
        <dbReference type="ChEBI" id="CHEBI:57540"/>
        <dbReference type="ChEBI" id="CHEBI:57945"/>
        <dbReference type="ChEBI" id="CHEBI:67139"/>
        <dbReference type="EC" id="1.17.1.8"/>
    </reaction>
</comment>
<dbReference type="GO" id="GO:0008839">
    <property type="term" value="F:4-hydroxy-tetrahydrodipicolinate reductase"/>
    <property type="evidence" value="ECO:0007669"/>
    <property type="project" value="UniProtKB-UniRule"/>
</dbReference>
<feature type="binding site" evidence="13">
    <location>
        <position position="159"/>
    </location>
    <ligand>
        <name>(S)-2,3,4,5-tetrahydrodipicolinate</name>
        <dbReference type="ChEBI" id="CHEBI:16845"/>
    </ligand>
</feature>
<feature type="domain" description="Dihydrodipicolinate reductase C-terminal" evidence="15">
    <location>
        <begin position="131"/>
        <end position="267"/>
    </location>
</feature>
<reference evidence="16 17" key="1">
    <citation type="submission" date="2009-08" db="EMBL/GenBank/DDBJ databases">
        <title>The draft genome of Rhodobacter sp. SW2.</title>
        <authorList>
            <consortium name="US DOE Joint Genome Institute (JGI-PGF)"/>
            <person name="Lucas S."/>
            <person name="Copeland A."/>
            <person name="Lapidus A."/>
            <person name="Glavina del Rio T."/>
            <person name="Tice H."/>
            <person name="Bruce D."/>
            <person name="Goodwin L."/>
            <person name="Pitluck S."/>
            <person name="Larimer F."/>
            <person name="Land M.L."/>
            <person name="Hauser L."/>
            <person name="Emerson D."/>
        </authorList>
    </citation>
    <scope>NUCLEOTIDE SEQUENCE [LARGE SCALE GENOMIC DNA]</scope>
    <source>
        <strain evidence="16 17">SW2</strain>
    </source>
</reference>
<dbReference type="Pfam" id="PF05173">
    <property type="entry name" value="DapB_C"/>
    <property type="match status" value="1"/>
</dbReference>
<evidence type="ECO:0000256" key="7">
    <source>
        <dbReference type="ARBA" id="ARBA00023027"/>
    </source>
</evidence>
<comment type="pathway">
    <text evidence="9 13">Amino-acid biosynthesis; L-lysine biosynthesis via DAP pathway; (S)-tetrahydrodipicolinate from L-aspartate: step 4/4.</text>
</comment>
<dbReference type="NCBIfam" id="TIGR00036">
    <property type="entry name" value="dapB"/>
    <property type="match status" value="1"/>
</dbReference>
<evidence type="ECO:0000256" key="4">
    <source>
        <dbReference type="ARBA" id="ARBA00022857"/>
    </source>
</evidence>
<evidence type="ECO:0000313" key="17">
    <source>
        <dbReference type="Proteomes" id="UP000010121"/>
    </source>
</evidence>
<feature type="binding site" evidence="13">
    <location>
        <begin position="125"/>
        <end position="128"/>
    </location>
    <ligand>
        <name>NAD(+)</name>
        <dbReference type="ChEBI" id="CHEBI:57540"/>
    </ligand>
</feature>
<keyword evidence="4 13" id="KW-0521">NADP</keyword>
<feature type="active site" description="Proton donor/acceptor" evidence="13">
    <location>
        <position position="158"/>
    </location>
</feature>
<keyword evidence="8 13" id="KW-0457">Lysine biosynthesis</keyword>
<comment type="subunit">
    <text evidence="13">Homotetramer.</text>
</comment>
<dbReference type="EMBL" id="ACYY01000002">
    <property type="protein sequence ID" value="EEW26685.1"/>
    <property type="molecule type" value="Genomic_DNA"/>
</dbReference>
<dbReference type="Gene3D" id="3.30.360.10">
    <property type="entry name" value="Dihydrodipicolinate Reductase, domain 2"/>
    <property type="match status" value="1"/>
</dbReference>
<dbReference type="AlphaFoldDB" id="C8RXG0"/>
<accession>C8RXG0</accession>
<feature type="binding site" evidence="13">
    <location>
        <begin position="168"/>
        <end position="169"/>
    </location>
    <ligand>
        <name>(S)-2,3,4,5-tetrahydrodipicolinate</name>
        <dbReference type="ChEBI" id="CHEBI:16845"/>
    </ligand>
</feature>
<feature type="active site" description="Proton donor" evidence="13">
    <location>
        <position position="162"/>
    </location>
</feature>
<dbReference type="GO" id="GO:0019877">
    <property type="term" value="P:diaminopimelate biosynthetic process"/>
    <property type="evidence" value="ECO:0007669"/>
    <property type="project" value="UniProtKB-UniRule"/>
</dbReference>
<dbReference type="InterPro" id="IPR022664">
    <property type="entry name" value="DapB_N_CS"/>
</dbReference>
<dbReference type="GO" id="GO:0050661">
    <property type="term" value="F:NADP binding"/>
    <property type="evidence" value="ECO:0007669"/>
    <property type="project" value="UniProtKB-UniRule"/>
</dbReference>
<comment type="caution">
    <text evidence="16">The sequence shown here is derived from an EMBL/GenBank/DDBJ whole genome shotgun (WGS) entry which is preliminary data.</text>
</comment>
<sequence length="269" mass="27710">MDNLPGIVVAGASGRMGQMLVRTVLSSGKARLVGCLERPGHGWIGRDIGECLGGAAVGVLVTDDPLAALAKAQALLDFTAPAATVAFSGLCAQARAVHVIGTTGLEAGDIAAINRAAHHAVIVRAGNMSLGVNLLVRLTQKVAQALDADWDIEVVEAHHRRKVDAPSGTALMLGQAAADGRGVDLDAVRDAGRDGITGARRRGDIGFASIRGGDIVGEHEVIFAADGERIALRHVATDRAIFARGALKAALWGQGQKPGAYDMMDVLGL</sequence>
<dbReference type="SUPFAM" id="SSF55347">
    <property type="entry name" value="Glyceraldehyde-3-phosphate dehydrogenase-like, C-terminal domain"/>
    <property type="match status" value="1"/>
</dbReference>
<evidence type="ECO:0000256" key="8">
    <source>
        <dbReference type="ARBA" id="ARBA00023154"/>
    </source>
</evidence>
<feature type="binding site" evidence="13">
    <location>
        <position position="38"/>
    </location>
    <ligand>
        <name>NADP(+)</name>
        <dbReference type="ChEBI" id="CHEBI:58349"/>
    </ligand>
</feature>
<dbReference type="InterPro" id="IPR000846">
    <property type="entry name" value="DapB_N"/>
</dbReference>
<keyword evidence="6 13" id="KW-0560">Oxidoreductase</keyword>
<protein>
    <recommendedName>
        <fullName evidence="10 13">4-hydroxy-tetrahydrodipicolinate reductase</fullName>
        <shortName evidence="13">HTPA reductase</shortName>
        <ecNumber evidence="10 13">1.17.1.8</ecNumber>
    </recommendedName>
</protein>
<dbReference type="GO" id="GO:0005829">
    <property type="term" value="C:cytosol"/>
    <property type="evidence" value="ECO:0007669"/>
    <property type="project" value="TreeGrafter"/>
</dbReference>
<dbReference type="PANTHER" id="PTHR20836:SF0">
    <property type="entry name" value="4-HYDROXY-TETRAHYDRODIPICOLINATE REDUCTASE 1, CHLOROPLASTIC-RELATED"/>
    <property type="match status" value="1"/>
</dbReference>
<evidence type="ECO:0000256" key="1">
    <source>
        <dbReference type="ARBA" id="ARBA00006642"/>
    </source>
</evidence>
<keyword evidence="3 13" id="KW-0028">Amino-acid biosynthesis</keyword>
<dbReference type="EC" id="1.17.1.8" evidence="10 13"/>
<dbReference type="Proteomes" id="UP000010121">
    <property type="component" value="Unassembled WGS sequence"/>
</dbReference>